<evidence type="ECO:0000313" key="1">
    <source>
        <dbReference type="EMBL" id="OCH84245.1"/>
    </source>
</evidence>
<dbReference type="Proteomes" id="UP000250043">
    <property type="component" value="Unassembled WGS sequence"/>
</dbReference>
<gene>
    <name evidence="1" type="ORF">OBBRIDRAFT_699215</name>
</gene>
<sequence length="197" mass="23044">FVAELGGTSEVKTRNFPVLAEYVPMTFKVEDKYSWSEVEIRNNLATDNISGSRWIKPVEKRYQGQRFAHLIINFTTPEAANEAIRKGLIIASKRVGMRKLLIEPRRCLCCQRFDGSHLAKECKHAHETCRMCRDIKHKTSEYTIEDVSKFYCINCKVKGHTSWSRNCPTFLMKRERLMLRLPESTYVFYPTANPRTW</sequence>
<name>A0A8E2AL24_9APHY</name>
<protein>
    <submittedName>
        <fullName evidence="1">Uncharacterized protein</fullName>
    </submittedName>
</protein>
<reference evidence="1 2" key="1">
    <citation type="submission" date="2016-07" db="EMBL/GenBank/DDBJ databases">
        <title>Draft genome of the white-rot fungus Obba rivulosa 3A-2.</title>
        <authorList>
            <consortium name="DOE Joint Genome Institute"/>
            <person name="Miettinen O."/>
            <person name="Riley R."/>
            <person name="Acob R."/>
            <person name="Barry K."/>
            <person name="Cullen D."/>
            <person name="De Vries R."/>
            <person name="Hainaut M."/>
            <person name="Hatakka A."/>
            <person name="Henrissat B."/>
            <person name="Hilden K."/>
            <person name="Kuo R."/>
            <person name="Labutti K."/>
            <person name="Lipzen A."/>
            <person name="Makela M.R."/>
            <person name="Sandor L."/>
            <person name="Spatafora J.W."/>
            <person name="Grigoriev I.V."/>
            <person name="Hibbett D.S."/>
        </authorList>
    </citation>
    <scope>NUCLEOTIDE SEQUENCE [LARGE SCALE GENOMIC DNA]</scope>
    <source>
        <strain evidence="1 2">3A-2</strain>
    </source>
</reference>
<proteinExistence type="predicted"/>
<dbReference type="EMBL" id="KV722700">
    <property type="protein sequence ID" value="OCH84245.1"/>
    <property type="molecule type" value="Genomic_DNA"/>
</dbReference>
<keyword evidence="2" id="KW-1185">Reference proteome</keyword>
<dbReference type="OrthoDB" id="4230923at2759"/>
<dbReference type="AlphaFoldDB" id="A0A8E2AL24"/>
<evidence type="ECO:0000313" key="2">
    <source>
        <dbReference type="Proteomes" id="UP000250043"/>
    </source>
</evidence>
<feature type="non-terminal residue" evidence="1">
    <location>
        <position position="1"/>
    </location>
</feature>
<feature type="non-terminal residue" evidence="1">
    <location>
        <position position="197"/>
    </location>
</feature>
<organism evidence="1 2">
    <name type="scientific">Obba rivulosa</name>
    <dbReference type="NCBI Taxonomy" id="1052685"/>
    <lineage>
        <taxon>Eukaryota</taxon>
        <taxon>Fungi</taxon>
        <taxon>Dikarya</taxon>
        <taxon>Basidiomycota</taxon>
        <taxon>Agaricomycotina</taxon>
        <taxon>Agaricomycetes</taxon>
        <taxon>Polyporales</taxon>
        <taxon>Gelatoporiaceae</taxon>
        <taxon>Obba</taxon>
    </lineage>
</organism>
<accession>A0A8E2AL24</accession>